<organism evidence="2 3">
    <name type="scientific">Tanacetum coccineum</name>
    <dbReference type="NCBI Taxonomy" id="301880"/>
    <lineage>
        <taxon>Eukaryota</taxon>
        <taxon>Viridiplantae</taxon>
        <taxon>Streptophyta</taxon>
        <taxon>Embryophyta</taxon>
        <taxon>Tracheophyta</taxon>
        <taxon>Spermatophyta</taxon>
        <taxon>Magnoliopsida</taxon>
        <taxon>eudicotyledons</taxon>
        <taxon>Gunneridae</taxon>
        <taxon>Pentapetalae</taxon>
        <taxon>asterids</taxon>
        <taxon>campanulids</taxon>
        <taxon>Asterales</taxon>
        <taxon>Asteraceae</taxon>
        <taxon>Asteroideae</taxon>
        <taxon>Anthemideae</taxon>
        <taxon>Anthemidinae</taxon>
        <taxon>Tanacetum</taxon>
    </lineage>
</organism>
<evidence type="ECO:0000313" key="2">
    <source>
        <dbReference type="EMBL" id="GJS76400.1"/>
    </source>
</evidence>
<name>A0ABQ4YG00_9ASTR</name>
<feature type="compositionally biased region" description="Basic and acidic residues" evidence="1">
    <location>
        <begin position="17"/>
        <end position="31"/>
    </location>
</feature>
<comment type="caution">
    <text evidence="2">The sequence shown here is derived from an EMBL/GenBank/DDBJ whole genome shotgun (WGS) entry which is preliminary data.</text>
</comment>
<evidence type="ECO:0000256" key="1">
    <source>
        <dbReference type="SAM" id="MobiDB-lite"/>
    </source>
</evidence>
<keyword evidence="3" id="KW-1185">Reference proteome</keyword>
<dbReference type="Proteomes" id="UP001151760">
    <property type="component" value="Unassembled WGS sequence"/>
</dbReference>
<evidence type="ECO:0000313" key="3">
    <source>
        <dbReference type="Proteomes" id="UP001151760"/>
    </source>
</evidence>
<feature type="compositionally biased region" description="Basic residues" evidence="1">
    <location>
        <begin position="1"/>
        <end position="11"/>
    </location>
</feature>
<feature type="non-terminal residue" evidence="2">
    <location>
        <position position="1"/>
    </location>
</feature>
<proteinExistence type="predicted"/>
<reference evidence="2" key="2">
    <citation type="submission" date="2022-01" db="EMBL/GenBank/DDBJ databases">
        <authorList>
            <person name="Yamashiro T."/>
            <person name="Shiraishi A."/>
            <person name="Satake H."/>
            <person name="Nakayama K."/>
        </authorList>
    </citation>
    <scope>NUCLEOTIDE SEQUENCE</scope>
</reference>
<feature type="region of interest" description="Disordered" evidence="1">
    <location>
        <begin position="1"/>
        <end position="48"/>
    </location>
</feature>
<accession>A0ABQ4YG00</accession>
<gene>
    <name evidence="2" type="ORF">Tco_0726281</name>
</gene>
<feature type="compositionally biased region" description="Polar residues" evidence="1">
    <location>
        <begin position="33"/>
        <end position="48"/>
    </location>
</feature>
<dbReference type="EMBL" id="BQNB010010372">
    <property type="protein sequence ID" value="GJS76400.1"/>
    <property type="molecule type" value="Genomic_DNA"/>
</dbReference>
<reference evidence="2" key="1">
    <citation type="journal article" date="2022" name="Int. J. Mol. Sci.">
        <title>Draft Genome of Tanacetum Coccineum: Genomic Comparison of Closely Related Tanacetum-Family Plants.</title>
        <authorList>
            <person name="Yamashiro T."/>
            <person name="Shiraishi A."/>
            <person name="Nakayama K."/>
            <person name="Satake H."/>
        </authorList>
    </citation>
    <scope>NUCLEOTIDE SEQUENCE</scope>
</reference>
<protein>
    <submittedName>
        <fullName evidence="2">Uncharacterized protein</fullName>
    </submittedName>
</protein>
<sequence length="48" mass="5605">YGYCKNLKKTVKTGQTRTRERKREYKSRENAIKGQQKSTLGQPKSTTK</sequence>